<organism evidence="2 3">
    <name type="scientific">Ureibacillus massiliensis 4400831 = CIP 108448 = CCUG 49529</name>
    <dbReference type="NCBI Taxonomy" id="1211035"/>
    <lineage>
        <taxon>Bacteria</taxon>
        <taxon>Bacillati</taxon>
        <taxon>Bacillota</taxon>
        <taxon>Bacilli</taxon>
        <taxon>Bacillales</taxon>
        <taxon>Caryophanaceae</taxon>
        <taxon>Ureibacillus</taxon>
    </lineage>
</organism>
<dbReference type="RefSeq" id="WP_036177873.1">
    <property type="nucleotide sequence ID" value="NZ_AVCZ01000027.1"/>
</dbReference>
<evidence type="ECO:0000259" key="1">
    <source>
        <dbReference type="PROSITE" id="PS50965"/>
    </source>
</evidence>
<accession>A0A0A3J4F0</accession>
<dbReference type="PROSITE" id="PS50965">
    <property type="entry name" value="NERD"/>
    <property type="match status" value="1"/>
</dbReference>
<dbReference type="Pfam" id="PF08378">
    <property type="entry name" value="NERD"/>
    <property type="match status" value="1"/>
</dbReference>
<sequence length="312" mass="36008">MIAKPFSSYDITLGLTALKNRIPPTHEKYPTIIEELSRYEAGEQGEQYILQLLSENELPKNTYVLHNVQFKSKVDVQIDVLIVAPSLCLLLEVKNIKGFLHFRKNPRQLVREEEDGKYQILGSPEIQLEQYCLGLKLLLESMKIKAPIYGVIVFPFNNAIIKTPSDIFPVKIGREIITYLWNQSESQKLIDTEKLVRILSNIPYESTTFPLCNKYEIKRNEIISGVECPQCGTIPMVRTLRTWYCPKCKKSNMHAHEQALKDYYMLINKTVTTQEAVSFLQLRNRHEAKRILKANSLERIGATKSSRYILSN</sequence>
<dbReference type="Proteomes" id="UP000030595">
    <property type="component" value="Unassembled WGS sequence"/>
</dbReference>
<keyword evidence="3" id="KW-1185">Reference proteome</keyword>
<comment type="caution">
    <text evidence="2">The sequence shown here is derived from an EMBL/GenBank/DDBJ whole genome shotgun (WGS) entry which is preliminary data.</text>
</comment>
<gene>
    <name evidence="2" type="ORF">CD30_13875</name>
</gene>
<evidence type="ECO:0000313" key="2">
    <source>
        <dbReference type="EMBL" id="KGR90058.1"/>
    </source>
</evidence>
<protein>
    <recommendedName>
        <fullName evidence="1">NERD domain-containing protein</fullName>
    </recommendedName>
</protein>
<feature type="domain" description="NERD" evidence="1">
    <location>
        <begin position="41"/>
        <end position="161"/>
    </location>
</feature>
<evidence type="ECO:0000313" key="3">
    <source>
        <dbReference type="Proteomes" id="UP000030595"/>
    </source>
</evidence>
<dbReference type="InterPro" id="IPR011528">
    <property type="entry name" value="NERD"/>
</dbReference>
<proteinExistence type="predicted"/>
<dbReference type="eggNOG" id="ENOG502ZWAE">
    <property type="taxonomic scope" value="Bacteria"/>
</dbReference>
<dbReference type="EMBL" id="JPVQ01000027">
    <property type="protein sequence ID" value="KGR90058.1"/>
    <property type="molecule type" value="Genomic_DNA"/>
</dbReference>
<reference evidence="2 3" key="1">
    <citation type="submission" date="2014-02" db="EMBL/GenBank/DDBJ databases">
        <title>Draft genome sequence of Lysinibacillus massiliensis CCUG 49529.</title>
        <authorList>
            <person name="Zhang F."/>
            <person name="Wang G."/>
            <person name="Zhang L."/>
        </authorList>
    </citation>
    <scope>NUCLEOTIDE SEQUENCE [LARGE SCALE GENOMIC DNA]</scope>
    <source>
        <strain evidence="2 3">CCUG 49529</strain>
    </source>
</reference>
<dbReference type="AlphaFoldDB" id="A0A0A3J4F0"/>
<name>A0A0A3J4F0_9BACL</name>